<gene>
    <name evidence="1" type="ORF">OSO01_28320</name>
</gene>
<organism evidence="1 2">
    <name type="scientific">Oceanobacillus sojae</name>
    <dbReference type="NCBI Taxonomy" id="582851"/>
    <lineage>
        <taxon>Bacteria</taxon>
        <taxon>Bacillati</taxon>
        <taxon>Bacillota</taxon>
        <taxon>Bacilli</taxon>
        <taxon>Bacillales</taxon>
        <taxon>Bacillaceae</taxon>
        <taxon>Oceanobacillus</taxon>
    </lineage>
</organism>
<sequence>MSKTKFIGTYVLSCYNGHRNVCSKSSRQRRIILLDAGTAKSKLTNFSGSGDFYIACTMWAVLGDTPRLDMRFILDFLNIL</sequence>
<dbReference type="AlphaFoldDB" id="A0A511ZKV4"/>
<evidence type="ECO:0000313" key="1">
    <source>
        <dbReference type="EMBL" id="GEN88093.1"/>
    </source>
</evidence>
<keyword evidence="2" id="KW-1185">Reference proteome</keyword>
<dbReference type="EMBL" id="BJYM01000011">
    <property type="protein sequence ID" value="GEN88093.1"/>
    <property type="molecule type" value="Genomic_DNA"/>
</dbReference>
<accession>A0A511ZKV4</accession>
<comment type="caution">
    <text evidence="1">The sequence shown here is derived from an EMBL/GenBank/DDBJ whole genome shotgun (WGS) entry which is preliminary data.</text>
</comment>
<dbReference type="Proteomes" id="UP000321558">
    <property type="component" value="Unassembled WGS sequence"/>
</dbReference>
<proteinExistence type="predicted"/>
<protein>
    <submittedName>
        <fullName evidence="1">Uncharacterized protein</fullName>
    </submittedName>
</protein>
<name>A0A511ZKV4_9BACI</name>
<evidence type="ECO:0000313" key="2">
    <source>
        <dbReference type="Proteomes" id="UP000321558"/>
    </source>
</evidence>
<reference evidence="1 2" key="1">
    <citation type="submission" date="2019-07" db="EMBL/GenBank/DDBJ databases">
        <title>Whole genome shotgun sequence of Oceanobacillus sojae NBRC 105379.</title>
        <authorList>
            <person name="Hosoyama A."/>
            <person name="Uohara A."/>
            <person name="Ohji S."/>
            <person name="Ichikawa N."/>
        </authorList>
    </citation>
    <scope>NUCLEOTIDE SEQUENCE [LARGE SCALE GENOMIC DNA]</scope>
    <source>
        <strain evidence="1 2">NBRC 105379</strain>
    </source>
</reference>